<comment type="subcellular location">
    <subcellularLocation>
        <location evidence="1">Golgi apparatus membrane</location>
        <topology evidence="1">Peripheral membrane protein</topology>
    </subcellularLocation>
</comment>
<evidence type="ECO:0000313" key="11">
    <source>
        <dbReference type="Proteomes" id="UP000078200"/>
    </source>
</evidence>
<comment type="similarity">
    <text evidence="2">Belongs to the COG1 family.</text>
</comment>
<keyword evidence="6" id="KW-0333">Golgi apparatus</keyword>
<reference evidence="10" key="1">
    <citation type="submission" date="2020-05" db="UniProtKB">
        <authorList>
            <consortium name="EnsemblMetazoa"/>
        </authorList>
    </citation>
    <scope>IDENTIFICATION</scope>
    <source>
        <strain evidence="10">TTRI</strain>
    </source>
</reference>
<evidence type="ECO:0000256" key="3">
    <source>
        <dbReference type="ARBA" id="ARBA00020978"/>
    </source>
</evidence>
<keyword evidence="11" id="KW-1185">Reference proteome</keyword>
<keyword evidence="5" id="KW-0653">Protein transport</keyword>
<feature type="compositionally biased region" description="Basic and acidic residues" evidence="9">
    <location>
        <begin position="845"/>
        <end position="857"/>
    </location>
</feature>
<name>A0A1A9VCZ7_GLOAU</name>
<dbReference type="GO" id="GO:0006891">
    <property type="term" value="P:intra-Golgi vesicle-mediated transport"/>
    <property type="evidence" value="ECO:0007669"/>
    <property type="project" value="InterPro"/>
</dbReference>
<evidence type="ECO:0000256" key="5">
    <source>
        <dbReference type="ARBA" id="ARBA00022927"/>
    </source>
</evidence>
<evidence type="ECO:0000313" key="10">
    <source>
        <dbReference type="EnsemblMetazoa" id="GAUT033313-PA"/>
    </source>
</evidence>
<dbReference type="GO" id="GO:0015031">
    <property type="term" value="P:protein transport"/>
    <property type="evidence" value="ECO:0007669"/>
    <property type="project" value="UniProtKB-KW"/>
</dbReference>
<dbReference type="EnsemblMetazoa" id="GAUT033313-RA">
    <property type="protein sequence ID" value="GAUT033313-PA"/>
    <property type="gene ID" value="GAUT033313"/>
</dbReference>
<evidence type="ECO:0000256" key="1">
    <source>
        <dbReference type="ARBA" id="ARBA00004395"/>
    </source>
</evidence>
<dbReference type="Proteomes" id="UP000078200">
    <property type="component" value="Unassembled WGS sequence"/>
</dbReference>
<feature type="coiled-coil region" evidence="8">
    <location>
        <begin position="406"/>
        <end position="440"/>
    </location>
</feature>
<dbReference type="GO" id="GO:0000139">
    <property type="term" value="C:Golgi membrane"/>
    <property type="evidence" value="ECO:0007669"/>
    <property type="project" value="UniProtKB-SubCell"/>
</dbReference>
<organism evidence="10 11">
    <name type="scientific">Glossina austeni</name>
    <name type="common">Savannah tsetse fly</name>
    <dbReference type="NCBI Taxonomy" id="7395"/>
    <lineage>
        <taxon>Eukaryota</taxon>
        <taxon>Metazoa</taxon>
        <taxon>Ecdysozoa</taxon>
        <taxon>Arthropoda</taxon>
        <taxon>Hexapoda</taxon>
        <taxon>Insecta</taxon>
        <taxon>Pterygota</taxon>
        <taxon>Neoptera</taxon>
        <taxon>Endopterygota</taxon>
        <taxon>Diptera</taxon>
        <taxon>Brachycera</taxon>
        <taxon>Muscomorpha</taxon>
        <taxon>Hippoboscoidea</taxon>
        <taxon>Glossinidae</taxon>
        <taxon>Glossina</taxon>
    </lineage>
</organism>
<dbReference type="VEuPathDB" id="VectorBase:GAUT033313"/>
<evidence type="ECO:0000256" key="2">
    <source>
        <dbReference type="ARBA" id="ARBA00006653"/>
    </source>
</evidence>
<accession>A0A1A9VCZ7</accession>
<proteinExistence type="inferred from homology"/>
<evidence type="ECO:0000256" key="7">
    <source>
        <dbReference type="ARBA" id="ARBA00023136"/>
    </source>
</evidence>
<keyword evidence="7" id="KW-0472">Membrane</keyword>
<protein>
    <recommendedName>
        <fullName evidence="3">Conserved oligomeric Golgi complex subunit 1</fullName>
    </recommendedName>
</protein>
<evidence type="ECO:0000256" key="4">
    <source>
        <dbReference type="ARBA" id="ARBA00022448"/>
    </source>
</evidence>
<dbReference type="GO" id="GO:0017119">
    <property type="term" value="C:Golgi transport complex"/>
    <property type="evidence" value="ECO:0007669"/>
    <property type="project" value="InterPro"/>
</dbReference>
<feature type="region of interest" description="Disordered" evidence="9">
    <location>
        <begin position="837"/>
        <end position="881"/>
    </location>
</feature>
<evidence type="ECO:0000256" key="9">
    <source>
        <dbReference type="SAM" id="MobiDB-lite"/>
    </source>
</evidence>
<dbReference type="AlphaFoldDB" id="A0A1A9VCZ7"/>
<keyword evidence="4" id="KW-0813">Transport</keyword>
<dbReference type="PANTHER" id="PTHR31658">
    <property type="entry name" value="CONSERVED OLIGOMERIC GOLGI COMPLEX SUBUNIT 1"/>
    <property type="match status" value="1"/>
</dbReference>
<sequence length="893" mass="103003">MSSLDLLLLNVDTLFEQHSVTEVEMVHKRIEKVIENKKEELRTMVGERYRDLLKAADTITAMKESTKELITQVERISGYCKNLNDQQLVGFKTETDKSINLNKRIVKLQDNYFSTMVQINLLTCLPEIIWSHLDEEQYYAATELFIFSRHISTGLQLDSNDLMRKLPIAKKQWEILKPFQKTIKQQVLFALERENLTIDVLVDCLIALLLLDRTTLENAFKCFLKLRTSTVLHCLSNDNNGRAKDRILTSLKVLNDSLELIQQCFFENGAIFVRLDEYTNFNAPPTITRINCPDVHFDNALPDIILNFKGKFDTTTLSKDSINLALEKWLKDIQDLVENQLKQLFDLIVNMQIIQEIKTDANNIRKPGILRSFSNQVNHLESLDFYELHYVPLINQRIRNIINDNLSNALNEMQAFIKNLLEIEEAGEEEELNINEQQQKECIWQENATDLPNSLAQVLNADLKTNNLLMKSKGYDTRIINVCHELDEKLGGIINEMNILLEESSTKVEDKILLVDFLSETAQEHLNHFINQLCNLQRSLKGRSALFFLAHCCCALLELCPHLKICLCQKSSWRQLLGASTSSVVTERWRQICNALEEQIYQIWLRIIEDILEEFDCKRLMPQTITNDVILKDFTHWESITLEQGDYHPDQLPQTSVPVPVQPSLCLQTYFYMLILKITEVVPQTLPSKVLKILNEKLLQQLIDYYHSLLNDQLTQKVALQIYFDLKFLQHSFELLKEQKEQFEALQNSCKKLIDPFDFELLFTHNLNNVKRAVNRFSCLLGVLTSLNVQSVHVDATNATNVTQDKDPNILNLCSSSSTMLWFPLLPIVTNSNPDNNNTNIAESVQEHKKSSYDTDKPVTPTRKSNIAARKSDSKSKSGAASFFGAMSQDWFR</sequence>
<dbReference type="STRING" id="7395.A0A1A9VCZ7"/>
<dbReference type="Pfam" id="PF08700">
    <property type="entry name" value="VPS51_Exo84_N"/>
    <property type="match status" value="1"/>
</dbReference>
<evidence type="ECO:0000256" key="6">
    <source>
        <dbReference type="ARBA" id="ARBA00023034"/>
    </source>
</evidence>
<keyword evidence="8" id="KW-0175">Coiled coil</keyword>
<dbReference type="InterPro" id="IPR033370">
    <property type="entry name" value="COG1"/>
</dbReference>
<evidence type="ECO:0000256" key="8">
    <source>
        <dbReference type="SAM" id="Coils"/>
    </source>
</evidence>
<dbReference type="PANTHER" id="PTHR31658:SF0">
    <property type="entry name" value="CONSERVED OLIGOMERIC GOLGI COMPLEX SUBUNIT 1"/>
    <property type="match status" value="1"/>
</dbReference>